<name>A0A0E9P635_ANGAN</name>
<dbReference type="AlphaFoldDB" id="A0A0E9P635"/>
<organism evidence="1">
    <name type="scientific">Anguilla anguilla</name>
    <name type="common">European freshwater eel</name>
    <name type="synonym">Muraena anguilla</name>
    <dbReference type="NCBI Taxonomy" id="7936"/>
    <lineage>
        <taxon>Eukaryota</taxon>
        <taxon>Metazoa</taxon>
        <taxon>Chordata</taxon>
        <taxon>Craniata</taxon>
        <taxon>Vertebrata</taxon>
        <taxon>Euteleostomi</taxon>
        <taxon>Actinopterygii</taxon>
        <taxon>Neopterygii</taxon>
        <taxon>Teleostei</taxon>
        <taxon>Anguilliformes</taxon>
        <taxon>Anguillidae</taxon>
        <taxon>Anguilla</taxon>
    </lineage>
</organism>
<dbReference type="EMBL" id="GBXM01108845">
    <property type="protein sequence ID" value="JAG99731.1"/>
    <property type="molecule type" value="Transcribed_RNA"/>
</dbReference>
<evidence type="ECO:0000313" key="1">
    <source>
        <dbReference type="EMBL" id="JAG99731.1"/>
    </source>
</evidence>
<protein>
    <submittedName>
        <fullName evidence="1">Uncharacterized protein</fullName>
    </submittedName>
</protein>
<accession>A0A0E9P635</accession>
<reference evidence="1" key="2">
    <citation type="journal article" date="2015" name="Fish Shellfish Immunol.">
        <title>Early steps in the European eel (Anguilla anguilla)-Vibrio vulnificus interaction in the gills: Role of the RtxA13 toxin.</title>
        <authorList>
            <person name="Callol A."/>
            <person name="Pajuelo D."/>
            <person name="Ebbesson L."/>
            <person name="Teles M."/>
            <person name="MacKenzie S."/>
            <person name="Amaro C."/>
        </authorList>
    </citation>
    <scope>NUCLEOTIDE SEQUENCE</scope>
</reference>
<reference evidence="1" key="1">
    <citation type="submission" date="2014-11" db="EMBL/GenBank/DDBJ databases">
        <authorList>
            <person name="Amaro Gonzalez C."/>
        </authorList>
    </citation>
    <scope>NUCLEOTIDE SEQUENCE</scope>
</reference>
<sequence>MSFDYWSKCWRIKIQQNPRSFCLYFITWSTARLYSRWC</sequence>
<proteinExistence type="predicted"/>